<reference evidence="1 2" key="1">
    <citation type="journal article" date="2016" name="Nat. Commun.">
        <title>Thousands of microbial genomes shed light on interconnected biogeochemical processes in an aquifer system.</title>
        <authorList>
            <person name="Anantharaman K."/>
            <person name="Brown C.T."/>
            <person name="Hug L.A."/>
            <person name="Sharon I."/>
            <person name="Castelle C.J."/>
            <person name="Probst A.J."/>
            <person name="Thomas B.C."/>
            <person name="Singh A."/>
            <person name="Wilkins M.J."/>
            <person name="Karaoz U."/>
            <person name="Brodie E.L."/>
            <person name="Williams K.H."/>
            <person name="Hubbard S.S."/>
            <person name="Banfield J.F."/>
        </authorList>
    </citation>
    <scope>NUCLEOTIDE SEQUENCE [LARGE SCALE GENOMIC DNA]</scope>
</reference>
<organism evidence="1 2">
    <name type="scientific">Candidatus Muproteobacteria bacterium RBG_16_60_9</name>
    <dbReference type="NCBI Taxonomy" id="1817755"/>
    <lineage>
        <taxon>Bacteria</taxon>
        <taxon>Pseudomonadati</taxon>
        <taxon>Pseudomonadota</taxon>
        <taxon>Candidatus Muproteobacteria</taxon>
    </lineage>
</organism>
<proteinExistence type="predicted"/>
<evidence type="ECO:0008006" key="3">
    <source>
        <dbReference type="Google" id="ProtNLM"/>
    </source>
</evidence>
<name>A0A1F6UXY6_9PROT</name>
<gene>
    <name evidence="1" type="ORF">A2W18_03715</name>
</gene>
<dbReference type="Proteomes" id="UP000179076">
    <property type="component" value="Unassembled WGS sequence"/>
</dbReference>
<dbReference type="EMBL" id="MFSP01000180">
    <property type="protein sequence ID" value="OGI62267.1"/>
    <property type="molecule type" value="Genomic_DNA"/>
</dbReference>
<accession>A0A1F6UXY6</accession>
<protein>
    <recommendedName>
        <fullName evidence="3">PilZ domain-containing protein</fullName>
    </recommendedName>
</protein>
<sequence length="98" mass="10930">MRDISPFGVCLQLKAVVDKDAQVQLTYSYNDIQIEVLGTVVWGKAVKSPYPNPLDALGWWVGVYLDPGSTDANFALYRTIAEGRNDRLLDASGDAFYW</sequence>
<dbReference type="AlphaFoldDB" id="A0A1F6UXY6"/>
<evidence type="ECO:0000313" key="1">
    <source>
        <dbReference type="EMBL" id="OGI62267.1"/>
    </source>
</evidence>
<comment type="caution">
    <text evidence="1">The sequence shown here is derived from an EMBL/GenBank/DDBJ whole genome shotgun (WGS) entry which is preliminary data.</text>
</comment>
<evidence type="ECO:0000313" key="2">
    <source>
        <dbReference type="Proteomes" id="UP000179076"/>
    </source>
</evidence>